<gene>
    <name evidence="1" type="ORF">IAC13_07710</name>
</gene>
<evidence type="ECO:0000313" key="1">
    <source>
        <dbReference type="EMBL" id="MBO8463800.1"/>
    </source>
</evidence>
<protein>
    <submittedName>
        <fullName evidence="1">C_GCAxxG_C_C family protein</fullName>
    </submittedName>
</protein>
<dbReference type="AlphaFoldDB" id="A0A9D9I0P2"/>
<dbReference type="Pfam" id="PF09719">
    <property type="entry name" value="C_GCAxxG_C_C"/>
    <property type="match status" value="1"/>
</dbReference>
<comment type="caution">
    <text evidence="1">The sequence shown here is derived from an EMBL/GenBank/DDBJ whole genome shotgun (WGS) entry which is preliminary data.</text>
</comment>
<accession>A0A9D9I0P2</accession>
<sequence>MSNELKERMEKIREYHKKGYNCAQAIVCAYADKVDVEKETLFKIAEGFGLGMGGMSGTCGAISAAIILNGLKTSTGNMDAPNSKMQTYEIGKLISDEFLQKNGTLMCRELKGIDTKKVVRSCSGCMEDVAELIEKYL</sequence>
<evidence type="ECO:0000313" key="2">
    <source>
        <dbReference type="Proteomes" id="UP000823618"/>
    </source>
</evidence>
<dbReference type="Proteomes" id="UP000823618">
    <property type="component" value="Unassembled WGS sequence"/>
</dbReference>
<dbReference type="EMBL" id="JADIML010000213">
    <property type="protein sequence ID" value="MBO8463800.1"/>
    <property type="molecule type" value="Genomic_DNA"/>
</dbReference>
<name>A0A9D9I0P2_9FIRM</name>
<reference evidence="1" key="2">
    <citation type="journal article" date="2021" name="PeerJ">
        <title>Extensive microbial diversity within the chicken gut microbiome revealed by metagenomics and culture.</title>
        <authorList>
            <person name="Gilroy R."/>
            <person name="Ravi A."/>
            <person name="Getino M."/>
            <person name="Pursley I."/>
            <person name="Horton D.L."/>
            <person name="Alikhan N.F."/>
            <person name="Baker D."/>
            <person name="Gharbi K."/>
            <person name="Hall N."/>
            <person name="Watson M."/>
            <person name="Adriaenssens E.M."/>
            <person name="Foster-Nyarko E."/>
            <person name="Jarju S."/>
            <person name="Secka A."/>
            <person name="Antonio M."/>
            <person name="Oren A."/>
            <person name="Chaudhuri R.R."/>
            <person name="La Ragione R."/>
            <person name="Hildebrand F."/>
            <person name="Pallen M.J."/>
        </authorList>
    </citation>
    <scope>NUCLEOTIDE SEQUENCE</scope>
    <source>
        <strain evidence="1">E3-2379</strain>
    </source>
</reference>
<dbReference type="NCBIfam" id="TIGR01909">
    <property type="entry name" value="C_GCAxxG_C_C"/>
    <property type="match status" value="1"/>
</dbReference>
<proteinExistence type="predicted"/>
<dbReference type="InterPro" id="IPR010181">
    <property type="entry name" value="CGCAxxGCC_motif"/>
</dbReference>
<reference evidence="1" key="1">
    <citation type="submission" date="2020-10" db="EMBL/GenBank/DDBJ databases">
        <authorList>
            <person name="Gilroy R."/>
        </authorList>
    </citation>
    <scope>NUCLEOTIDE SEQUENCE</scope>
    <source>
        <strain evidence="1">E3-2379</strain>
    </source>
</reference>
<organism evidence="1 2">
    <name type="scientific">Candidatus Scybalomonas excrementavium</name>
    <dbReference type="NCBI Taxonomy" id="2840943"/>
    <lineage>
        <taxon>Bacteria</taxon>
        <taxon>Bacillati</taxon>
        <taxon>Bacillota</taxon>
        <taxon>Clostridia</taxon>
        <taxon>Lachnospirales</taxon>
        <taxon>Lachnospiraceae</taxon>
        <taxon>Lachnospiraceae incertae sedis</taxon>
        <taxon>Candidatus Scybalomonas</taxon>
    </lineage>
</organism>